<dbReference type="Proteomes" id="UP000030711">
    <property type="component" value="Chromosome 8"/>
</dbReference>
<organism evidence="1 2">
    <name type="scientific">Eucalyptus grandis</name>
    <name type="common">Flooded gum</name>
    <dbReference type="NCBI Taxonomy" id="71139"/>
    <lineage>
        <taxon>Eukaryota</taxon>
        <taxon>Viridiplantae</taxon>
        <taxon>Streptophyta</taxon>
        <taxon>Embryophyta</taxon>
        <taxon>Tracheophyta</taxon>
        <taxon>Spermatophyta</taxon>
        <taxon>Magnoliopsida</taxon>
        <taxon>eudicotyledons</taxon>
        <taxon>Gunneridae</taxon>
        <taxon>Pentapetalae</taxon>
        <taxon>rosids</taxon>
        <taxon>malvids</taxon>
        <taxon>Myrtales</taxon>
        <taxon>Myrtaceae</taxon>
        <taxon>Myrtoideae</taxon>
        <taxon>Eucalypteae</taxon>
        <taxon>Eucalyptus</taxon>
    </lineage>
</organism>
<reference evidence="1 2" key="1">
    <citation type="journal article" date="2014" name="Nature">
        <title>The genome of Eucalyptus grandis.</title>
        <authorList>
            <person name="Myburg A.A."/>
            <person name="Grattapaglia D."/>
            <person name="Tuskan G.A."/>
            <person name="Hellsten U."/>
            <person name="Hayes R.D."/>
            <person name="Grimwood J."/>
            <person name="Jenkins J."/>
            <person name="Lindquist E."/>
            <person name="Tice H."/>
            <person name="Bauer D."/>
            <person name="Goodstein D.M."/>
            <person name="Dubchak I."/>
            <person name="Poliakov A."/>
            <person name="Mizrachi E."/>
            <person name="Kullan A.R."/>
            <person name="Hussey S.G."/>
            <person name="Pinard D."/>
            <person name="van der Merwe K."/>
            <person name="Singh P."/>
            <person name="van Jaarsveld I."/>
            <person name="Silva-Junior O.B."/>
            <person name="Togawa R.C."/>
            <person name="Pappas M.R."/>
            <person name="Faria D.A."/>
            <person name="Sansaloni C.P."/>
            <person name="Petroli C.D."/>
            <person name="Yang X."/>
            <person name="Ranjan P."/>
            <person name="Tschaplinski T.J."/>
            <person name="Ye C.Y."/>
            <person name="Li T."/>
            <person name="Sterck L."/>
            <person name="Vanneste K."/>
            <person name="Murat F."/>
            <person name="Soler M."/>
            <person name="Clemente H.S."/>
            <person name="Saidi N."/>
            <person name="Cassan-Wang H."/>
            <person name="Dunand C."/>
            <person name="Hefer C.A."/>
            <person name="Bornberg-Bauer E."/>
            <person name="Kersting A.R."/>
            <person name="Vining K."/>
            <person name="Amarasinghe V."/>
            <person name="Ranik M."/>
            <person name="Naithani S."/>
            <person name="Elser J."/>
            <person name="Boyd A.E."/>
            <person name="Liston A."/>
            <person name="Spatafora J.W."/>
            <person name="Dharmwardhana P."/>
            <person name="Raja R."/>
            <person name="Sullivan C."/>
            <person name="Romanel E."/>
            <person name="Alves-Ferreira M."/>
            <person name="Kulheim C."/>
            <person name="Foley W."/>
            <person name="Carocha V."/>
            <person name="Paiva J."/>
            <person name="Kudrna D."/>
            <person name="Brommonschenkel S.H."/>
            <person name="Pasquali G."/>
            <person name="Byrne M."/>
            <person name="Rigault P."/>
            <person name="Tibbits J."/>
            <person name="Spokevicius A."/>
            <person name="Jones R.C."/>
            <person name="Steane D.A."/>
            <person name="Vaillancourt R.E."/>
            <person name="Potts B.M."/>
            <person name="Joubert F."/>
            <person name="Barry K."/>
            <person name="Pappas G.J."/>
            <person name="Strauss S.H."/>
            <person name="Jaiswal P."/>
            <person name="Grima-Pettenati J."/>
            <person name="Salse J."/>
            <person name="Van de Peer Y."/>
            <person name="Rokhsar D.S."/>
            <person name="Schmutz J."/>
        </authorList>
    </citation>
    <scope>NUCLEOTIDE SEQUENCE [LARGE SCALE GENOMIC DNA]</scope>
    <source>
        <strain evidence="2">cv. BRASUZ1</strain>
        <tissue evidence="1">Leaf extractions</tissue>
    </source>
</reference>
<evidence type="ECO:0000313" key="2">
    <source>
        <dbReference type="Proteomes" id="UP000030711"/>
    </source>
</evidence>
<name>A0ACC3JRR4_EUCGR</name>
<keyword evidence="2" id="KW-1185">Reference proteome</keyword>
<sequence length="162" mass="17996">MAAPLRGTSFEKSTKEGFHSLYQFIHGANLNSSQTNMTSLVVTSIAQSCQGSFRSCWVNFFLPSSSKPNPELSLKLDERKAQCVAVRKFSRFARVDSINQEMEALAASLDNYSSMGLSRTMTSSGIVKDDKNAFTIVQYNASHHLLRRLNEVCLKVGFRGCI</sequence>
<gene>
    <name evidence="1" type="ORF">EUGRSUZ_H02512</name>
</gene>
<comment type="caution">
    <text evidence="1">The sequence shown here is derived from an EMBL/GenBank/DDBJ whole genome shotgun (WGS) entry which is preliminary data.</text>
</comment>
<protein>
    <submittedName>
        <fullName evidence="1">Uncharacterized protein</fullName>
    </submittedName>
</protein>
<accession>A0ACC3JRR4</accession>
<dbReference type="EMBL" id="CM064442">
    <property type="protein sequence ID" value="KAK3416751.1"/>
    <property type="molecule type" value="Genomic_DNA"/>
</dbReference>
<proteinExistence type="predicted"/>
<evidence type="ECO:0000313" key="1">
    <source>
        <dbReference type="EMBL" id="KAK3416751.1"/>
    </source>
</evidence>